<dbReference type="HOGENOM" id="CLU_006958_2_0_9"/>
<keyword evidence="4" id="KW-0680">Restriction system</keyword>
<dbReference type="PANTHER" id="PTHR10629">
    <property type="entry name" value="CYTOSINE-SPECIFIC METHYLTRANSFERASE"/>
    <property type="match status" value="1"/>
</dbReference>
<dbReference type="RefSeq" id="WP_014465176.1">
    <property type="nucleotide sequence ID" value="NC_017167.1"/>
</dbReference>
<dbReference type="GO" id="GO:0003886">
    <property type="term" value="F:DNA (cytosine-5-)-methyltransferase activity"/>
    <property type="evidence" value="ECO:0007669"/>
    <property type="project" value="UniProtKB-EC"/>
</dbReference>
<gene>
    <name evidence="8" type="primary">dcm</name>
    <name evidence="8" type="ordered locus">TC41_2442</name>
</gene>
<evidence type="ECO:0000256" key="5">
    <source>
        <dbReference type="PROSITE-ProRule" id="PRU01016"/>
    </source>
</evidence>
<sequence length="409" mass="47135">MTKLRIEDIRVDERIRQDYGDLRERSVELFAGAGGLAMGISNAGFRHVGLYEWDRDACDTIRLNKERNVAQVQNWPIHQCDVRDVDFTQYQGIDLLAGGPPCQPFSLGGKHRGFKDHRNMFPEMIRAVREIQPKVVLIENVKGLLRDTFAKYFEYILLQLSYPEIASKENEDWTDHLSRLERHHTKGHHEGLTYHVVFRLLNAADYGVPQKRERVFIVGFRSDLNIEWSFPEPTHSFDALLYDQWVTGDYWERHRVAKKHRPEMPDKLKKRIERLRGGLGLVQGAPWMTVRDAISDLPDPENEYDNVIPDHRFNPGARIYPGHTGSPLDEPAKTLKAGDHGVPGGENMLVKPDGSVRYFTVRESARLQTFPDEYHFSGSWTESMRQLGNAVPVRLATFIVKDIKKCLSH</sequence>
<dbReference type="eggNOG" id="COG0270">
    <property type="taxonomic scope" value="Bacteria"/>
</dbReference>
<evidence type="ECO:0000313" key="9">
    <source>
        <dbReference type="Proteomes" id="UP000000292"/>
    </source>
</evidence>
<dbReference type="PATRIC" id="fig|1048834.4.peg.2310"/>
<evidence type="ECO:0000256" key="4">
    <source>
        <dbReference type="ARBA" id="ARBA00022747"/>
    </source>
</evidence>
<dbReference type="STRING" id="1048834.TC41_2442"/>
<keyword evidence="1 5" id="KW-0489">Methyltransferase</keyword>
<dbReference type="EC" id="2.1.1.37" evidence="7"/>
<evidence type="ECO:0000256" key="3">
    <source>
        <dbReference type="ARBA" id="ARBA00022691"/>
    </source>
</evidence>
<dbReference type="GO" id="GO:0032259">
    <property type="term" value="P:methylation"/>
    <property type="evidence" value="ECO:0007669"/>
    <property type="project" value="UniProtKB-KW"/>
</dbReference>
<keyword evidence="2 5" id="KW-0808">Transferase</keyword>
<dbReference type="NCBIfam" id="TIGR00675">
    <property type="entry name" value="dcm"/>
    <property type="match status" value="1"/>
</dbReference>
<evidence type="ECO:0000256" key="6">
    <source>
        <dbReference type="RuleBase" id="RU000416"/>
    </source>
</evidence>
<evidence type="ECO:0000256" key="2">
    <source>
        <dbReference type="ARBA" id="ARBA00022679"/>
    </source>
</evidence>
<dbReference type="InterPro" id="IPR001525">
    <property type="entry name" value="C5_MeTfrase"/>
</dbReference>
<dbReference type="OrthoDB" id="9813719at2"/>
<dbReference type="KEGG" id="aad:TC41_2442"/>
<name>F8IGY7_ALIAT</name>
<dbReference type="Gene3D" id="3.40.50.150">
    <property type="entry name" value="Vaccinia Virus protein VP39"/>
    <property type="match status" value="1"/>
</dbReference>
<dbReference type="PANTHER" id="PTHR10629:SF52">
    <property type="entry name" value="DNA (CYTOSINE-5)-METHYLTRANSFERASE 1"/>
    <property type="match status" value="1"/>
</dbReference>
<reference evidence="8 9" key="1">
    <citation type="journal article" date="2011" name="J. Bacteriol.">
        <title>Complete Genome Sequence of Alicyclobacillus acidocaldarius Strain Tc-4-1.</title>
        <authorList>
            <person name="Chen Y."/>
            <person name="He Y."/>
            <person name="Zhang B."/>
            <person name="Yang J."/>
            <person name="Li W."/>
            <person name="Dong Z."/>
            <person name="Hu S."/>
        </authorList>
    </citation>
    <scope>NUCLEOTIDE SEQUENCE [LARGE SCALE GENOMIC DNA]</scope>
    <source>
        <strain evidence="8 9">Tc-4-1</strain>
    </source>
</reference>
<dbReference type="REBASE" id="37966">
    <property type="entry name" value="M.Aac41ORF2442P"/>
</dbReference>
<protein>
    <recommendedName>
        <fullName evidence="7">Cytosine-specific methyltransferase</fullName>
        <ecNumber evidence="7">2.1.1.37</ecNumber>
    </recommendedName>
</protein>
<dbReference type="EMBL" id="CP002902">
    <property type="protein sequence ID" value="AEJ44341.1"/>
    <property type="molecule type" value="Genomic_DNA"/>
</dbReference>
<dbReference type="SUPFAM" id="SSF53335">
    <property type="entry name" value="S-adenosyl-L-methionine-dependent methyltransferases"/>
    <property type="match status" value="1"/>
</dbReference>
<evidence type="ECO:0000313" key="8">
    <source>
        <dbReference type="EMBL" id="AEJ44341.1"/>
    </source>
</evidence>
<keyword evidence="3 5" id="KW-0949">S-adenosyl-L-methionine</keyword>
<dbReference type="InterPro" id="IPR018117">
    <property type="entry name" value="C5_DNA_meth_AS"/>
</dbReference>
<accession>F8IGY7</accession>
<evidence type="ECO:0000256" key="7">
    <source>
        <dbReference type="RuleBase" id="RU000417"/>
    </source>
</evidence>
<dbReference type="PROSITE" id="PS00095">
    <property type="entry name" value="C5_MTASE_2"/>
    <property type="match status" value="1"/>
</dbReference>
<dbReference type="GO" id="GO:0044027">
    <property type="term" value="P:negative regulation of gene expression via chromosomal CpG island methylation"/>
    <property type="evidence" value="ECO:0007669"/>
    <property type="project" value="TreeGrafter"/>
</dbReference>
<dbReference type="Proteomes" id="UP000000292">
    <property type="component" value="Chromosome"/>
</dbReference>
<dbReference type="Pfam" id="PF00145">
    <property type="entry name" value="DNA_methylase"/>
    <property type="match status" value="2"/>
</dbReference>
<dbReference type="AlphaFoldDB" id="F8IGY7"/>
<evidence type="ECO:0000256" key="1">
    <source>
        <dbReference type="ARBA" id="ARBA00022603"/>
    </source>
</evidence>
<organism evidence="8 9">
    <name type="scientific">Alicyclobacillus acidocaldarius (strain Tc-4-1)</name>
    <name type="common">Bacillus acidocaldarius</name>
    <dbReference type="NCBI Taxonomy" id="1048834"/>
    <lineage>
        <taxon>Bacteria</taxon>
        <taxon>Bacillati</taxon>
        <taxon>Bacillota</taxon>
        <taxon>Bacilli</taxon>
        <taxon>Bacillales</taxon>
        <taxon>Alicyclobacillaceae</taxon>
        <taxon>Alicyclobacillus</taxon>
    </lineage>
</organism>
<reference evidence="9" key="2">
    <citation type="submission" date="2011-06" db="EMBL/GenBank/DDBJ databases">
        <title>The complete genome sequence of Alicyclobacillus acidocaldarius sp. Tc-4-1.</title>
        <authorList>
            <person name="Chen Y."/>
            <person name="He Y."/>
            <person name="Dong Z."/>
            <person name="Hu S."/>
        </authorList>
    </citation>
    <scope>NUCLEOTIDE SEQUENCE [LARGE SCALE GENOMIC DNA]</scope>
    <source>
        <strain evidence="9">Tc-4-1</strain>
    </source>
</reference>
<dbReference type="PROSITE" id="PS51679">
    <property type="entry name" value="SAM_MT_C5"/>
    <property type="match status" value="1"/>
</dbReference>
<dbReference type="GO" id="GO:0009307">
    <property type="term" value="P:DNA restriction-modification system"/>
    <property type="evidence" value="ECO:0007669"/>
    <property type="project" value="UniProtKB-KW"/>
</dbReference>
<dbReference type="InterPro" id="IPR050390">
    <property type="entry name" value="C5-Methyltransferase"/>
</dbReference>
<dbReference type="GO" id="GO:0003677">
    <property type="term" value="F:DNA binding"/>
    <property type="evidence" value="ECO:0007669"/>
    <property type="project" value="TreeGrafter"/>
</dbReference>
<comment type="catalytic activity">
    <reaction evidence="7">
        <text>a 2'-deoxycytidine in DNA + S-adenosyl-L-methionine = a 5-methyl-2'-deoxycytidine in DNA + S-adenosyl-L-homocysteine + H(+)</text>
        <dbReference type="Rhea" id="RHEA:13681"/>
        <dbReference type="Rhea" id="RHEA-COMP:11369"/>
        <dbReference type="Rhea" id="RHEA-COMP:11370"/>
        <dbReference type="ChEBI" id="CHEBI:15378"/>
        <dbReference type="ChEBI" id="CHEBI:57856"/>
        <dbReference type="ChEBI" id="CHEBI:59789"/>
        <dbReference type="ChEBI" id="CHEBI:85452"/>
        <dbReference type="ChEBI" id="CHEBI:85454"/>
        <dbReference type="EC" id="2.1.1.37"/>
    </reaction>
</comment>
<comment type="similarity">
    <text evidence="5 6">Belongs to the class I-like SAM-binding methyltransferase superfamily. C5-methyltransferase family.</text>
</comment>
<dbReference type="Gene3D" id="3.90.120.10">
    <property type="entry name" value="DNA Methylase, subunit A, domain 2"/>
    <property type="match status" value="1"/>
</dbReference>
<dbReference type="PRINTS" id="PR00105">
    <property type="entry name" value="C5METTRFRASE"/>
</dbReference>
<feature type="active site" evidence="5">
    <location>
        <position position="102"/>
    </location>
</feature>
<dbReference type="InterPro" id="IPR029063">
    <property type="entry name" value="SAM-dependent_MTases_sf"/>
</dbReference>
<dbReference type="PROSITE" id="PS00094">
    <property type="entry name" value="C5_MTASE_1"/>
    <property type="match status" value="1"/>
</dbReference>
<dbReference type="InterPro" id="IPR031303">
    <property type="entry name" value="C5_meth_CS"/>
</dbReference>
<proteinExistence type="inferred from homology"/>